<keyword evidence="1" id="KW-0472">Membrane</keyword>
<protein>
    <submittedName>
        <fullName evidence="2">Uncharacterized protein</fullName>
    </submittedName>
</protein>
<accession>F9DEK3</accession>
<dbReference type="HOGENOM" id="CLU_2808871_0_0_10"/>
<dbReference type="Proteomes" id="UP000004123">
    <property type="component" value="Unassembled WGS sequence"/>
</dbReference>
<evidence type="ECO:0000313" key="2">
    <source>
        <dbReference type="EMBL" id="EGQ23322.1"/>
    </source>
</evidence>
<keyword evidence="1" id="KW-0812">Transmembrane</keyword>
<comment type="caution">
    <text evidence="2">The sequence shown here is derived from an EMBL/GenBank/DDBJ whole genome shotgun (WGS) entry which is preliminary data.</text>
</comment>
<evidence type="ECO:0000313" key="3">
    <source>
        <dbReference type="Proteomes" id="UP000004123"/>
    </source>
</evidence>
<proteinExistence type="predicted"/>
<keyword evidence="1" id="KW-1133">Transmembrane helix</keyword>
<organism evidence="2 3">
    <name type="scientific">Prevotella pallens ATCC 700821</name>
    <dbReference type="NCBI Taxonomy" id="997353"/>
    <lineage>
        <taxon>Bacteria</taxon>
        <taxon>Pseudomonadati</taxon>
        <taxon>Bacteroidota</taxon>
        <taxon>Bacteroidia</taxon>
        <taxon>Bacteroidales</taxon>
        <taxon>Prevotellaceae</taxon>
        <taxon>Prevotella</taxon>
    </lineage>
</organism>
<feature type="transmembrane region" description="Helical" evidence="1">
    <location>
        <begin position="38"/>
        <end position="54"/>
    </location>
</feature>
<gene>
    <name evidence="2" type="ORF">HMPREF9144_0093</name>
</gene>
<reference evidence="2 3" key="1">
    <citation type="submission" date="2011-04" db="EMBL/GenBank/DDBJ databases">
        <authorList>
            <person name="Muzny D."/>
            <person name="Qin X."/>
            <person name="Deng J."/>
            <person name="Jiang H."/>
            <person name="Liu Y."/>
            <person name="Qu J."/>
            <person name="Song X.-Z."/>
            <person name="Zhang L."/>
            <person name="Thornton R."/>
            <person name="Coyle M."/>
            <person name="Francisco L."/>
            <person name="Jackson L."/>
            <person name="Javaid M."/>
            <person name="Korchina V."/>
            <person name="Kovar C."/>
            <person name="Mata R."/>
            <person name="Mathew T."/>
            <person name="Ngo R."/>
            <person name="Nguyen L."/>
            <person name="Nguyen N."/>
            <person name="Okwuonu G."/>
            <person name="Ongeri F."/>
            <person name="Pham C."/>
            <person name="Simmons D."/>
            <person name="Wilczek-Boney K."/>
            <person name="Hale W."/>
            <person name="Jakkamsetti A."/>
            <person name="Pham P."/>
            <person name="Ruth R."/>
            <person name="San Lucas F."/>
            <person name="Warren J."/>
            <person name="Zhang J."/>
            <person name="Zhao Z."/>
            <person name="Zhou C."/>
            <person name="Zhu D."/>
            <person name="Lee S."/>
            <person name="Bess C."/>
            <person name="Blankenburg K."/>
            <person name="Forbes L."/>
            <person name="Fu Q."/>
            <person name="Gubbala S."/>
            <person name="Hirani K."/>
            <person name="Jayaseelan J.C."/>
            <person name="Lara F."/>
            <person name="Munidasa M."/>
            <person name="Palculict T."/>
            <person name="Patil S."/>
            <person name="Pu L.-L."/>
            <person name="Saada N."/>
            <person name="Tang L."/>
            <person name="Weissenberger G."/>
            <person name="Zhu Y."/>
            <person name="Hemphill L."/>
            <person name="Shang Y."/>
            <person name="Youmans B."/>
            <person name="Ayvaz T."/>
            <person name="Ross M."/>
            <person name="Santibanez J."/>
            <person name="Aqrawi P."/>
            <person name="Gross S."/>
            <person name="Joshi V."/>
            <person name="Fowler G."/>
            <person name="Nazareth L."/>
            <person name="Reid J."/>
            <person name="Worley K."/>
            <person name="Petrosino J."/>
            <person name="Highlander S."/>
            <person name="Gibbs R."/>
        </authorList>
    </citation>
    <scope>NUCLEOTIDE SEQUENCE [LARGE SCALE GENOMIC DNA]</scope>
    <source>
        <strain evidence="2 3">ATCC 700821</strain>
    </source>
</reference>
<dbReference type="EMBL" id="AFPY01000001">
    <property type="protein sequence ID" value="EGQ23322.1"/>
    <property type="molecule type" value="Genomic_DNA"/>
</dbReference>
<dbReference type="STRING" id="997353.HMPREF9144_0093"/>
<evidence type="ECO:0000256" key="1">
    <source>
        <dbReference type="SAM" id="Phobius"/>
    </source>
</evidence>
<dbReference type="AlphaFoldDB" id="F9DEK3"/>
<name>F9DEK3_9BACT</name>
<sequence>MFIRNIKAAPAIYVIKQNYTSANVVNWFDITIYYFNKFYYLLLYLLFLLTFFAIKVKYALYYKVIVE</sequence>